<dbReference type="PROSITE" id="PS51471">
    <property type="entry name" value="FE2OG_OXY"/>
    <property type="match status" value="1"/>
</dbReference>
<name>A0ABM0NGB1_PRUMU</name>
<keyword evidence="4 5" id="KW-0408">Iron</keyword>
<evidence type="ECO:0000256" key="4">
    <source>
        <dbReference type="ARBA" id="ARBA00023004"/>
    </source>
</evidence>
<dbReference type="InterPro" id="IPR005123">
    <property type="entry name" value="Oxoglu/Fe-dep_dioxygenase_dom"/>
</dbReference>
<sequence>MILNQIKKMFAEDDHELEANSDRMSELKAFDAAKAGVKGLLDTGLTKIPSIFYSSSRPSFDEKKLQSDDVQFSVPIIDLRGIQNDAVSHARVVEKVRHASEKWGFFQVVNHGVPVDILDQMIDGIRRFHEQDSEVKKEFYSRDFGKKVYYMSNYHLYQSSEANWRDTFVCYVAPDPPKQEELPSVCRELVNEYSKQVMDLGSTLFELLSEALGLNPNQLEDMNCGEALLHLGHYYPACPELELTMGTSKHTDGSFITILLQDQVGGLQVLHENQWVNVPPKQGSLVVNIGDLMQLITNDKFISVDHRVIVKNAGPRVSVASFFRPYVLTGNSKVYGPIKELLSEDVPQIYRETDVGDYMKHYLSGGLKGTSALEHFKL</sequence>
<reference evidence="7" key="1">
    <citation type="journal article" date="2012" name="Nat. Commun.">
        <title>The genome of Prunus mume.</title>
        <authorList>
            <person name="Zhang Q."/>
            <person name="Chen W."/>
            <person name="Sun L."/>
            <person name="Zhao F."/>
            <person name="Huang B."/>
            <person name="Yang W."/>
            <person name="Tao Y."/>
            <person name="Wang J."/>
            <person name="Yuan Z."/>
            <person name="Fan G."/>
            <person name="Xing Z."/>
            <person name="Han C."/>
            <person name="Pan H."/>
            <person name="Zhong X."/>
            <person name="Shi W."/>
            <person name="Liang X."/>
            <person name="Du D."/>
            <person name="Sun F."/>
            <person name="Xu Z."/>
            <person name="Hao R."/>
            <person name="Lv T."/>
            <person name="Lv Y."/>
            <person name="Zheng Z."/>
            <person name="Sun M."/>
            <person name="Luo L."/>
            <person name="Cai M."/>
            <person name="Gao Y."/>
            <person name="Wang J."/>
            <person name="Yin Y."/>
            <person name="Xu X."/>
            <person name="Cheng T."/>
            <person name="Wang J."/>
        </authorList>
    </citation>
    <scope>NUCLEOTIDE SEQUENCE [LARGE SCALE GENOMIC DNA]</scope>
</reference>
<protein>
    <submittedName>
        <fullName evidence="8">1-aminocyclopropane-1-carboxylate oxidase homolog 1-like</fullName>
    </submittedName>
</protein>
<evidence type="ECO:0000313" key="8">
    <source>
        <dbReference type="RefSeq" id="XP_008224378.1"/>
    </source>
</evidence>
<evidence type="ECO:0000313" key="7">
    <source>
        <dbReference type="Proteomes" id="UP000694861"/>
    </source>
</evidence>
<dbReference type="GeneID" id="103324120"/>
<dbReference type="SUPFAM" id="SSF51197">
    <property type="entry name" value="Clavaminate synthase-like"/>
    <property type="match status" value="1"/>
</dbReference>
<dbReference type="PANTHER" id="PTHR10209">
    <property type="entry name" value="OXIDOREDUCTASE, 2OG-FE II OXYGENASE FAMILY PROTEIN"/>
    <property type="match status" value="1"/>
</dbReference>
<dbReference type="Proteomes" id="UP000694861">
    <property type="component" value="Linkage group LG2"/>
</dbReference>
<organism evidence="7 8">
    <name type="scientific">Prunus mume</name>
    <name type="common">Japanese apricot</name>
    <name type="synonym">Armeniaca mume</name>
    <dbReference type="NCBI Taxonomy" id="102107"/>
    <lineage>
        <taxon>Eukaryota</taxon>
        <taxon>Viridiplantae</taxon>
        <taxon>Streptophyta</taxon>
        <taxon>Embryophyta</taxon>
        <taxon>Tracheophyta</taxon>
        <taxon>Spermatophyta</taxon>
        <taxon>Magnoliopsida</taxon>
        <taxon>eudicotyledons</taxon>
        <taxon>Gunneridae</taxon>
        <taxon>Pentapetalae</taxon>
        <taxon>rosids</taxon>
        <taxon>fabids</taxon>
        <taxon>Rosales</taxon>
        <taxon>Rosaceae</taxon>
        <taxon>Amygdaloideae</taxon>
        <taxon>Amygdaleae</taxon>
        <taxon>Prunus</taxon>
    </lineage>
</organism>
<keyword evidence="2 5" id="KW-0479">Metal-binding</keyword>
<evidence type="ECO:0000256" key="1">
    <source>
        <dbReference type="ARBA" id="ARBA00008056"/>
    </source>
</evidence>
<proteinExistence type="inferred from homology"/>
<dbReference type="RefSeq" id="XP_008224378.1">
    <property type="nucleotide sequence ID" value="XM_008226156.1"/>
</dbReference>
<evidence type="ECO:0000259" key="6">
    <source>
        <dbReference type="PROSITE" id="PS51471"/>
    </source>
</evidence>
<reference evidence="8" key="2">
    <citation type="submission" date="2025-08" db="UniProtKB">
        <authorList>
            <consortium name="RefSeq"/>
        </authorList>
    </citation>
    <scope>IDENTIFICATION</scope>
</reference>
<dbReference type="InterPro" id="IPR026992">
    <property type="entry name" value="DIOX_N"/>
</dbReference>
<accession>A0ABM0NGB1</accession>
<evidence type="ECO:0000256" key="2">
    <source>
        <dbReference type="ARBA" id="ARBA00022723"/>
    </source>
</evidence>
<evidence type="ECO:0000256" key="3">
    <source>
        <dbReference type="ARBA" id="ARBA00023002"/>
    </source>
</evidence>
<keyword evidence="3 5" id="KW-0560">Oxidoreductase</keyword>
<dbReference type="Pfam" id="PF14226">
    <property type="entry name" value="DIOX_N"/>
    <property type="match status" value="1"/>
</dbReference>
<dbReference type="Pfam" id="PF03171">
    <property type="entry name" value="2OG-FeII_Oxy"/>
    <property type="match status" value="1"/>
</dbReference>
<comment type="similarity">
    <text evidence="1 5">Belongs to the iron/ascorbate-dependent oxidoreductase family.</text>
</comment>
<dbReference type="InterPro" id="IPR027443">
    <property type="entry name" value="IPNS-like_sf"/>
</dbReference>
<dbReference type="InterPro" id="IPR044861">
    <property type="entry name" value="IPNS-like_FE2OG_OXY"/>
</dbReference>
<dbReference type="Gene3D" id="2.60.120.330">
    <property type="entry name" value="B-lactam Antibiotic, Isopenicillin N Synthase, Chain"/>
    <property type="match status" value="1"/>
</dbReference>
<keyword evidence="7" id="KW-1185">Reference proteome</keyword>
<evidence type="ECO:0000256" key="5">
    <source>
        <dbReference type="RuleBase" id="RU003682"/>
    </source>
</evidence>
<feature type="domain" description="Fe2OG dioxygenase" evidence="6">
    <location>
        <begin position="224"/>
        <end position="325"/>
    </location>
</feature>
<dbReference type="PANTHER" id="PTHR10209:SF123">
    <property type="entry name" value="FE2OG DIOXYGENASE DOMAIN-CONTAINING PROTEIN"/>
    <property type="match status" value="1"/>
</dbReference>
<gene>
    <name evidence="8" type="primary">LOC103324120</name>
</gene>